<feature type="domain" description="Peptidoglycan beta-N-acetylmuramidase NamZ C-terminal" evidence="3">
    <location>
        <begin position="294"/>
        <end position="450"/>
    </location>
</feature>
<dbReference type="Gene3D" id="3.40.50.12170">
    <property type="entry name" value="Uncharacterised protein PF07075, DUF1343"/>
    <property type="match status" value="1"/>
</dbReference>
<dbReference type="PIRSF" id="PIRSF016719">
    <property type="entry name" value="UCP016719"/>
    <property type="match status" value="1"/>
</dbReference>
<gene>
    <name evidence="4" type="ORF">HEB94_004723</name>
</gene>
<name>A0A927RD84_9ACTN</name>
<dbReference type="Proteomes" id="UP000638648">
    <property type="component" value="Unassembled WGS sequence"/>
</dbReference>
<feature type="domain" description="Peptidoglycan beta-N-acetylmuramidase NamZ N-terminal" evidence="2">
    <location>
        <begin position="84"/>
        <end position="290"/>
    </location>
</feature>
<dbReference type="Gene3D" id="3.90.1150.140">
    <property type="match status" value="1"/>
</dbReference>
<protein>
    <submittedName>
        <fullName evidence="4">Uncharacterized protein YbbC (DUF1343 family)</fullName>
    </submittedName>
</protein>
<dbReference type="InterPro" id="IPR048503">
    <property type="entry name" value="NamZ_C"/>
</dbReference>
<evidence type="ECO:0000259" key="3">
    <source>
        <dbReference type="Pfam" id="PF20732"/>
    </source>
</evidence>
<evidence type="ECO:0000313" key="5">
    <source>
        <dbReference type="Proteomes" id="UP000638648"/>
    </source>
</evidence>
<dbReference type="Pfam" id="PF07075">
    <property type="entry name" value="NamZ_N"/>
    <property type="match status" value="1"/>
</dbReference>
<dbReference type="AlphaFoldDB" id="A0A927RD84"/>
<evidence type="ECO:0000313" key="4">
    <source>
        <dbReference type="EMBL" id="MBE1607875.1"/>
    </source>
</evidence>
<evidence type="ECO:0000259" key="2">
    <source>
        <dbReference type="Pfam" id="PF07075"/>
    </source>
</evidence>
<dbReference type="InterPro" id="IPR008302">
    <property type="entry name" value="NamZ"/>
</dbReference>
<reference evidence="4" key="1">
    <citation type="submission" date="2020-10" db="EMBL/GenBank/DDBJ databases">
        <title>Sequencing the genomes of 1000 actinobacteria strains.</title>
        <authorList>
            <person name="Klenk H.-P."/>
        </authorList>
    </citation>
    <scope>NUCLEOTIDE SEQUENCE</scope>
    <source>
        <strain evidence="4">DSM 45354</strain>
    </source>
</reference>
<dbReference type="Pfam" id="PF20732">
    <property type="entry name" value="NamZ_C"/>
    <property type="match status" value="1"/>
</dbReference>
<keyword evidence="5" id="KW-1185">Reference proteome</keyword>
<dbReference type="PANTHER" id="PTHR42915">
    <property type="entry name" value="HYPOTHETICAL 460 KDA PROTEIN IN FEUA-SIGW INTERGENIC REGION [PRECURSOR]"/>
    <property type="match status" value="1"/>
</dbReference>
<accession>A0A927RD84</accession>
<organism evidence="4 5">
    <name type="scientific">Actinopolymorpha pittospori</name>
    <dbReference type="NCBI Taxonomy" id="648752"/>
    <lineage>
        <taxon>Bacteria</taxon>
        <taxon>Bacillati</taxon>
        <taxon>Actinomycetota</taxon>
        <taxon>Actinomycetes</taxon>
        <taxon>Propionibacteriales</taxon>
        <taxon>Actinopolymorphaceae</taxon>
        <taxon>Actinopolymorpha</taxon>
    </lineage>
</organism>
<comment type="caution">
    <text evidence="4">The sequence shown here is derived from an EMBL/GenBank/DDBJ whole genome shotgun (WGS) entry which is preliminary data.</text>
</comment>
<dbReference type="GO" id="GO:0033922">
    <property type="term" value="F:peptidoglycan beta-N-acetylmuramidase activity"/>
    <property type="evidence" value="ECO:0007669"/>
    <property type="project" value="InterPro"/>
</dbReference>
<dbReference type="EMBL" id="JADBEM010000001">
    <property type="protein sequence ID" value="MBE1607875.1"/>
    <property type="molecule type" value="Genomic_DNA"/>
</dbReference>
<dbReference type="InterPro" id="IPR006311">
    <property type="entry name" value="TAT_signal"/>
</dbReference>
<feature type="region of interest" description="Disordered" evidence="1">
    <location>
        <begin position="42"/>
        <end position="64"/>
    </location>
</feature>
<sequence length="455" mass="49008">MTRLPTGPPTRRTVLGSALASGAAVTAGLTLGGETAVAAPAADSDLDTDVDSAAPAAGPGGRVRTGAEVAAAGGWSGLRGTRLGIFSNPTGILPDARHIVDDLALHDELEIVGVFGPEHGFRGSAQAGGSEGDTTDPRTGLPVFDAYGANQTKLAELFTKSGAQTMVFDIQDVGARFYTYIWTLYNSMVAAARLGLNYVVLDRPNPVGGRVDGAMMTPGYTSGVGAKEIVQQHGMTVGELARFFNGEFLPAEAGRSVDLEVVRVKGWRPDSRAQEYTPLWPPPSPNMPTADTALVYVGTCFFEGTNLSEGRGTTRPFEMIGAPYLDYHWGDRLGARGLPGVEFREAYFVPTFNKYVDEACAGVQMHVTDARAFEPVPTAVAMLVEARKYAEFEWRYDSYDPVRPYWIDKLSGSPRMRTMIDSGADVAEVVGAWQEEVRAFDARRQRYLLYSGRRA</sequence>
<evidence type="ECO:0000256" key="1">
    <source>
        <dbReference type="SAM" id="MobiDB-lite"/>
    </source>
</evidence>
<proteinExistence type="predicted"/>
<dbReference type="PANTHER" id="PTHR42915:SF1">
    <property type="entry name" value="PEPTIDOGLYCAN BETA-N-ACETYLMURAMIDASE NAMZ"/>
    <property type="match status" value="1"/>
</dbReference>
<dbReference type="InterPro" id="IPR048502">
    <property type="entry name" value="NamZ_N"/>
</dbReference>
<dbReference type="RefSeq" id="WP_192751749.1">
    <property type="nucleotide sequence ID" value="NZ_BAABJL010000040.1"/>
</dbReference>
<dbReference type="PROSITE" id="PS51318">
    <property type="entry name" value="TAT"/>
    <property type="match status" value="1"/>
</dbReference>